<gene>
    <name evidence="1" type="ORF">CLAFUR5_00141</name>
</gene>
<name>A0A9Q8L5K5_PASFU</name>
<dbReference type="EMBL" id="CP090163">
    <property type="protein sequence ID" value="UJO11315.1"/>
    <property type="molecule type" value="Genomic_DNA"/>
</dbReference>
<dbReference type="KEGG" id="ffu:CLAFUR5_00141"/>
<sequence length="305" mass="34495">MSKLPNLVEANATCVSFHTPTHGSANEWPLWRRLYKVIHTGPHNWFVAIDSETRRLNIISTKAAQSLLLSIAARSQKLQQQGSAVSALRLQTYVQDRYALMQPDLPGKTVLQKLAFMGIAFYHLTDLYIDAHFVNDQSTRRHIFAELTELALYDDSSCCLLKIIGTKKSVKLVGLILPYLTATTQCGRIYSLSNLQEMVVGNVPLLFEQIPRILRLEKVQATSLFHGDPGAMLAPVSLSEYLSGMYITNDVAAETALNEWLLEQRPDMPHLDQYRLDHYTPTKHPAQENTAMEQLAAYYWSDDDE</sequence>
<dbReference type="RefSeq" id="XP_047755681.1">
    <property type="nucleotide sequence ID" value="XM_047899289.1"/>
</dbReference>
<dbReference type="Proteomes" id="UP000756132">
    <property type="component" value="Chromosome 1"/>
</dbReference>
<proteinExistence type="predicted"/>
<reference evidence="1" key="2">
    <citation type="journal article" date="2022" name="Microb. Genom.">
        <title>A chromosome-scale genome assembly of the tomato pathogen Cladosporium fulvum reveals a compartmentalized genome architecture and the presence of a dispensable chromosome.</title>
        <authorList>
            <person name="Zaccaron A.Z."/>
            <person name="Chen L.H."/>
            <person name="Samaras A."/>
            <person name="Stergiopoulos I."/>
        </authorList>
    </citation>
    <scope>NUCLEOTIDE SEQUENCE</scope>
    <source>
        <strain evidence="1">Race5_Kim</strain>
    </source>
</reference>
<organism evidence="1 2">
    <name type="scientific">Passalora fulva</name>
    <name type="common">Tomato leaf mold</name>
    <name type="synonym">Cladosporium fulvum</name>
    <dbReference type="NCBI Taxonomy" id="5499"/>
    <lineage>
        <taxon>Eukaryota</taxon>
        <taxon>Fungi</taxon>
        <taxon>Dikarya</taxon>
        <taxon>Ascomycota</taxon>
        <taxon>Pezizomycotina</taxon>
        <taxon>Dothideomycetes</taxon>
        <taxon>Dothideomycetidae</taxon>
        <taxon>Mycosphaerellales</taxon>
        <taxon>Mycosphaerellaceae</taxon>
        <taxon>Fulvia</taxon>
    </lineage>
</organism>
<dbReference type="GeneID" id="71980019"/>
<evidence type="ECO:0000313" key="2">
    <source>
        <dbReference type="Proteomes" id="UP000756132"/>
    </source>
</evidence>
<protein>
    <submittedName>
        <fullName evidence="1">Uncharacterized protein</fullName>
    </submittedName>
</protein>
<keyword evidence="2" id="KW-1185">Reference proteome</keyword>
<dbReference type="AlphaFoldDB" id="A0A9Q8L5K5"/>
<reference evidence="1" key="1">
    <citation type="submission" date="2021-12" db="EMBL/GenBank/DDBJ databases">
        <authorList>
            <person name="Zaccaron A."/>
            <person name="Stergiopoulos I."/>
        </authorList>
    </citation>
    <scope>NUCLEOTIDE SEQUENCE</scope>
    <source>
        <strain evidence="1">Race5_Kim</strain>
    </source>
</reference>
<evidence type="ECO:0000313" key="1">
    <source>
        <dbReference type="EMBL" id="UJO11315.1"/>
    </source>
</evidence>
<accession>A0A9Q8L5K5</accession>